<dbReference type="Proteomes" id="UP000619479">
    <property type="component" value="Unassembled WGS sequence"/>
</dbReference>
<name>A0A919ISP5_9ACTN</name>
<keyword evidence="3" id="KW-1185">Reference proteome</keyword>
<protein>
    <submittedName>
        <fullName evidence="2">Uncharacterized protein</fullName>
    </submittedName>
</protein>
<feature type="region of interest" description="Disordered" evidence="1">
    <location>
        <begin position="272"/>
        <end position="321"/>
    </location>
</feature>
<gene>
    <name evidence="2" type="ORF">Acy02nite_86090</name>
</gene>
<sequence>MTLRRFDLLLTIAMALLVGVLGALDLVSPAVTGGTTLATLGLLAISSLHSRSALAALNQSVADLDHDLNGRGSADQLLGRSTFGADLDLGTTGDIRIMGVTLARTLRSQYAALGQRLDHGASVRIALIAPQPVTLGEAARRSTMADNPEIFEHRLRPTMDLLDDLAARAAGGPGRLRIRLLDFVPAFGLIALDPELPHGQAHVEVYSHRSGTPEPTLPLYADPDPYWLRHFTAEFDKVWAAGKPYGGPQSVGAPARGGQHPQGTRRIPEAVTGTQQAADGGHGVVRRTPGQVNSGGRRQLQPAGDTGMDHHDGTHAVSSRL</sequence>
<evidence type="ECO:0000313" key="2">
    <source>
        <dbReference type="EMBL" id="GID70728.1"/>
    </source>
</evidence>
<dbReference type="RefSeq" id="WP_203754943.1">
    <property type="nucleotide sequence ID" value="NZ_BAAAUC010000070.1"/>
</dbReference>
<evidence type="ECO:0000313" key="3">
    <source>
        <dbReference type="Proteomes" id="UP000619479"/>
    </source>
</evidence>
<comment type="caution">
    <text evidence="2">The sequence shown here is derived from an EMBL/GenBank/DDBJ whole genome shotgun (WGS) entry which is preliminary data.</text>
</comment>
<accession>A0A919ISP5</accession>
<evidence type="ECO:0000256" key="1">
    <source>
        <dbReference type="SAM" id="MobiDB-lite"/>
    </source>
</evidence>
<dbReference type="EMBL" id="BOMH01000081">
    <property type="protein sequence ID" value="GID70728.1"/>
    <property type="molecule type" value="Genomic_DNA"/>
</dbReference>
<reference evidence="2" key="1">
    <citation type="submission" date="2021-01" db="EMBL/GenBank/DDBJ databases">
        <title>Whole genome shotgun sequence of Actinoplanes cyaneus NBRC 14990.</title>
        <authorList>
            <person name="Komaki H."/>
            <person name="Tamura T."/>
        </authorList>
    </citation>
    <scope>NUCLEOTIDE SEQUENCE</scope>
    <source>
        <strain evidence="2">NBRC 14990</strain>
    </source>
</reference>
<organism evidence="2 3">
    <name type="scientific">Actinoplanes cyaneus</name>
    <dbReference type="NCBI Taxonomy" id="52696"/>
    <lineage>
        <taxon>Bacteria</taxon>
        <taxon>Bacillati</taxon>
        <taxon>Actinomycetota</taxon>
        <taxon>Actinomycetes</taxon>
        <taxon>Micromonosporales</taxon>
        <taxon>Micromonosporaceae</taxon>
        <taxon>Actinoplanes</taxon>
    </lineage>
</organism>
<proteinExistence type="predicted"/>
<dbReference type="AlphaFoldDB" id="A0A919ISP5"/>